<comment type="catalytic activity">
    <reaction evidence="5">
        <text>L-seryl-[protein] + ATP = O-phospho-L-seryl-[protein] + ADP + H(+)</text>
        <dbReference type="Rhea" id="RHEA:17989"/>
        <dbReference type="Rhea" id="RHEA-COMP:9863"/>
        <dbReference type="Rhea" id="RHEA-COMP:11604"/>
        <dbReference type="ChEBI" id="CHEBI:15378"/>
        <dbReference type="ChEBI" id="CHEBI:29999"/>
        <dbReference type="ChEBI" id="CHEBI:30616"/>
        <dbReference type="ChEBI" id="CHEBI:83421"/>
        <dbReference type="ChEBI" id="CHEBI:456216"/>
        <dbReference type="EC" id="2.7.11.1"/>
    </reaction>
</comment>
<reference evidence="7 8" key="1">
    <citation type="journal article" date="2010" name="Nature">
        <title>Genome sequencing and analysis of the model grass Brachypodium distachyon.</title>
        <authorList>
            <consortium name="International Brachypodium Initiative"/>
        </authorList>
    </citation>
    <scope>NUCLEOTIDE SEQUENCE [LARGE SCALE GENOMIC DNA]</scope>
    <source>
        <strain evidence="7 8">Bd21</strain>
    </source>
</reference>
<dbReference type="GO" id="GO:0016020">
    <property type="term" value="C:membrane"/>
    <property type="evidence" value="ECO:0007669"/>
    <property type="project" value="UniProtKB-SubCell"/>
</dbReference>
<reference evidence="8" key="3">
    <citation type="submission" date="2018-08" db="UniProtKB">
        <authorList>
            <consortium name="EnsemblPlants"/>
        </authorList>
    </citation>
    <scope>IDENTIFICATION</scope>
    <source>
        <strain evidence="8">cv. Bd21</strain>
    </source>
</reference>
<organism evidence="7">
    <name type="scientific">Brachypodium distachyon</name>
    <name type="common">Purple false brome</name>
    <name type="synonym">Trachynia distachya</name>
    <dbReference type="NCBI Taxonomy" id="15368"/>
    <lineage>
        <taxon>Eukaryota</taxon>
        <taxon>Viridiplantae</taxon>
        <taxon>Streptophyta</taxon>
        <taxon>Embryophyta</taxon>
        <taxon>Tracheophyta</taxon>
        <taxon>Spermatophyta</taxon>
        <taxon>Magnoliopsida</taxon>
        <taxon>Liliopsida</taxon>
        <taxon>Poales</taxon>
        <taxon>Poaceae</taxon>
        <taxon>BOP clade</taxon>
        <taxon>Pooideae</taxon>
        <taxon>Stipodae</taxon>
        <taxon>Brachypodieae</taxon>
        <taxon>Brachypodium</taxon>
    </lineage>
</organism>
<dbReference type="SUPFAM" id="SSF51110">
    <property type="entry name" value="alpha-D-mannose-specific plant lectins"/>
    <property type="match status" value="1"/>
</dbReference>
<dbReference type="InParanoid" id="A0A0Q3FRW5"/>
<evidence type="ECO:0000313" key="7">
    <source>
        <dbReference type="EMBL" id="KQK02136.2"/>
    </source>
</evidence>
<evidence type="ECO:0000256" key="4">
    <source>
        <dbReference type="ARBA" id="ARBA00047899"/>
    </source>
</evidence>
<dbReference type="OrthoDB" id="1895837at2759"/>
<evidence type="ECO:0000259" key="6">
    <source>
        <dbReference type="PROSITE" id="PS50927"/>
    </source>
</evidence>
<dbReference type="GO" id="GO:0004674">
    <property type="term" value="F:protein serine/threonine kinase activity"/>
    <property type="evidence" value="ECO:0007669"/>
    <property type="project" value="UniProtKB-EC"/>
</dbReference>
<evidence type="ECO:0000313" key="8">
    <source>
        <dbReference type="EnsemblPlants" id="KQK02136"/>
    </source>
</evidence>
<evidence type="ECO:0000256" key="2">
    <source>
        <dbReference type="ARBA" id="ARBA00012513"/>
    </source>
</evidence>
<dbReference type="GO" id="GO:0051707">
    <property type="term" value="P:response to other organism"/>
    <property type="evidence" value="ECO:0007669"/>
    <property type="project" value="UniProtKB-ARBA"/>
</dbReference>
<evidence type="ECO:0000256" key="3">
    <source>
        <dbReference type="ARBA" id="ARBA00023170"/>
    </source>
</evidence>
<feature type="domain" description="Bulb-type lectin" evidence="6">
    <location>
        <begin position="17"/>
        <end position="132"/>
    </location>
</feature>
<sequence length="132" mass="14686">MDGTTVRAIVLRSPRAQPFSFDGWSFAEGFFCASLCDVFLFSVFIVSTDSGGWFYDMSTGQQVIWLANQASPVRENATLELTRNGNLILRDVVGIMGGWFGLVSFDHPTDSLVPMQSLLQENKKVKKVENKV</sequence>
<proteinExistence type="predicted"/>
<dbReference type="Proteomes" id="UP000008810">
    <property type="component" value="Chromosome 3"/>
</dbReference>
<dbReference type="PROSITE" id="PS50927">
    <property type="entry name" value="BULB_LECTIN"/>
    <property type="match status" value="1"/>
</dbReference>
<dbReference type="EC" id="2.7.11.1" evidence="2"/>
<dbReference type="EnsemblPlants" id="KQK02136">
    <property type="protein sequence ID" value="KQK02136"/>
    <property type="gene ID" value="BRADI_3g60992v3"/>
</dbReference>
<reference evidence="7" key="2">
    <citation type="submission" date="2017-06" db="EMBL/GenBank/DDBJ databases">
        <title>WGS assembly of Brachypodium distachyon.</title>
        <authorList>
            <consortium name="The International Brachypodium Initiative"/>
            <person name="Lucas S."/>
            <person name="Harmon-Smith M."/>
            <person name="Lail K."/>
            <person name="Tice H."/>
            <person name="Grimwood J."/>
            <person name="Bruce D."/>
            <person name="Barry K."/>
            <person name="Shu S."/>
            <person name="Lindquist E."/>
            <person name="Wang M."/>
            <person name="Pitluck S."/>
            <person name="Vogel J.P."/>
            <person name="Garvin D.F."/>
            <person name="Mockler T.C."/>
            <person name="Schmutz J."/>
            <person name="Rokhsar D."/>
            <person name="Bevan M.W."/>
        </authorList>
    </citation>
    <scope>NUCLEOTIDE SEQUENCE</scope>
    <source>
        <strain evidence="7">Bd21</strain>
    </source>
</reference>
<dbReference type="InterPro" id="IPR001480">
    <property type="entry name" value="Bulb-type_lectin_dom"/>
</dbReference>
<dbReference type="Gramene" id="KQK02136">
    <property type="protein sequence ID" value="KQK02136"/>
    <property type="gene ID" value="BRADI_3g60992v3"/>
</dbReference>
<comment type="catalytic activity">
    <reaction evidence="4">
        <text>L-threonyl-[protein] + ATP = O-phospho-L-threonyl-[protein] + ADP + H(+)</text>
        <dbReference type="Rhea" id="RHEA:46608"/>
        <dbReference type="Rhea" id="RHEA-COMP:11060"/>
        <dbReference type="Rhea" id="RHEA-COMP:11605"/>
        <dbReference type="ChEBI" id="CHEBI:15378"/>
        <dbReference type="ChEBI" id="CHEBI:30013"/>
        <dbReference type="ChEBI" id="CHEBI:30616"/>
        <dbReference type="ChEBI" id="CHEBI:61977"/>
        <dbReference type="ChEBI" id="CHEBI:456216"/>
        <dbReference type="EC" id="2.7.11.1"/>
    </reaction>
</comment>
<keyword evidence="9" id="KW-1185">Reference proteome</keyword>
<dbReference type="InterPro" id="IPR036426">
    <property type="entry name" value="Bulb-type_lectin_dom_sf"/>
</dbReference>
<name>A0A0Q3FRW5_BRADI</name>
<accession>A0A0Q3FRW5</accession>
<keyword evidence="3" id="KW-0675">Receptor</keyword>
<evidence type="ECO:0000256" key="5">
    <source>
        <dbReference type="ARBA" id="ARBA00048679"/>
    </source>
</evidence>
<evidence type="ECO:0000313" key="9">
    <source>
        <dbReference type="Proteomes" id="UP000008810"/>
    </source>
</evidence>
<comment type="subcellular location">
    <subcellularLocation>
        <location evidence="1">Membrane</location>
        <topology evidence="1">Single-pass type I membrane protein</topology>
    </subcellularLocation>
</comment>
<gene>
    <name evidence="7" type="ORF">BRADI_3g60992v3</name>
</gene>
<evidence type="ECO:0000256" key="1">
    <source>
        <dbReference type="ARBA" id="ARBA00004479"/>
    </source>
</evidence>
<protein>
    <recommendedName>
        <fullName evidence="2">non-specific serine/threonine protein kinase</fullName>
        <ecNumber evidence="2">2.7.11.1</ecNumber>
    </recommendedName>
</protein>
<dbReference type="EMBL" id="CM000882">
    <property type="protein sequence ID" value="KQK02136.2"/>
    <property type="molecule type" value="Genomic_DNA"/>
</dbReference>
<dbReference type="AlphaFoldDB" id="A0A0Q3FRW5"/>